<evidence type="ECO:0000313" key="1">
    <source>
        <dbReference type="EMBL" id="JAD91531.1"/>
    </source>
</evidence>
<name>A0A0A9DUS2_ARUDO</name>
<reference evidence="1" key="2">
    <citation type="journal article" date="2015" name="Data Brief">
        <title>Shoot transcriptome of the giant reed, Arundo donax.</title>
        <authorList>
            <person name="Barrero R.A."/>
            <person name="Guerrero F.D."/>
            <person name="Moolhuijzen P."/>
            <person name="Goolsby J.A."/>
            <person name="Tidwell J."/>
            <person name="Bellgard S.E."/>
            <person name="Bellgard M.I."/>
        </authorList>
    </citation>
    <scope>NUCLEOTIDE SEQUENCE</scope>
    <source>
        <tissue evidence="1">Shoot tissue taken approximately 20 cm above the soil surface</tissue>
    </source>
</reference>
<proteinExistence type="predicted"/>
<reference evidence="1" key="1">
    <citation type="submission" date="2014-09" db="EMBL/GenBank/DDBJ databases">
        <authorList>
            <person name="Magalhaes I.L.F."/>
            <person name="Oliveira U."/>
            <person name="Santos F.R."/>
            <person name="Vidigal T.H.D.A."/>
            <person name="Brescovit A.D."/>
            <person name="Santos A.J."/>
        </authorList>
    </citation>
    <scope>NUCLEOTIDE SEQUENCE</scope>
    <source>
        <tissue evidence="1">Shoot tissue taken approximately 20 cm above the soil surface</tissue>
    </source>
</reference>
<organism evidence="1">
    <name type="scientific">Arundo donax</name>
    <name type="common">Giant reed</name>
    <name type="synonym">Donax arundinaceus</name>
    <dbReference type="NCBI Taxonomy" id="35708"/>
    <lineage>
        <taxon>Eukaryota</taxon>
        <taxon>Viridiplantae</taxon>
        <taxon>Streptophyta</taxon>
        <taxon>Embryophyta</taxon>
        <taxon>Tracheophyta</taxon>
        <taxon>Spermatophyta</taxon>
        <taxon>Magnoliopsida</taxon>
        <taxon>Liliopsida</taxon>
        <taxon>Poales</taxon>
        <taxon>Poaceae</taxon>
        <taxon>PACMAD clade</taxon>
        <taxon>Arundinoideae</taxon>
        <taxon>Arundineae</taxon>
        <taxon>Arundo</taxon>
    </lineage>
</organism>
<sequence length="34" mass="3870">MMLLSIIFKEILCSCFLFSRCGTMPVASSVRKTR</sequence>
<accession>A0A0A9DUS2</accession>
<dbReference type="EMBL" id="GBRH01206364">
    <property type="protein sequence ID" value="JAD91531.1"/>
    <property type="molecule type" value="Transcribed_RNA"/>
</dbReference>
<protein>
    <submittedName>
        <fullName evidence="1">PARP1</fullName>
    </submittedName>
</protein>
<dbReference type="AlphaFoldDB" id="A0A0A9DUS2"/>